<gene>
    <name evidence="1" type="ORF">Hyperionvirus16_21</name>
</gene>
<organism evidence="1">
    <name type="scientific">Hyperionvirus sp</name>
    <dbReference type="NCBI Taxonomy" id="2487770"/>
    <lineage>
        <taxon>Viruses</taxon>
        <taxon>Varidnaviria</taxon>
        <taxon>Bamfordvirae</taxon>
        <taxon>Nucleocytoviricota</taxon>
        <taxon>Megaviricetes</taxon>
        <taxon>Imitervirales</taxon>
        <taxon>Mimiviridae</taxon>
        <taxon>Klosneuvirinae</taxon>
    </lineage>
</organism>
<accession>A0A3G5A9V0</accession>
<protein>
    <submittedName>
        <fullName evidence="1">Uncharacterized protein</fullName>
    </submittedName>
</protein>
<dbReference type="EMBL" id="MK072398">
    <property type="protein sequence ID" value="AYV84046.1"/>
    <property type="molecule type" value="Genomic_DNA"/>
</dbReference>
<name>A0A3G5A9V0_9VIRU</name>
<evidence type="ECO:0000313" key="1">
    <source>
        <dbReference type="EMBL" id="AYV84046.1"/>
    </source>
</evidence>
<sequence length="390" mass="44041">MAAAAAVGVSASIRKRPPMSLINLWYETPKILLKGQIKWGGTKKLPIDKICKALDIPALVPKLLMHLENLPFRRFAIESDGIVIDLDELDSLQDHVMTWYAEWTERINRSTILMCYAESKDPVTMTDVLKAIGLGDIPREEDLALLSYLQDKLSPRCRKKIPKVRWGIPMDIVLCESDELQSVAAHARDWYDSRKSSRKEVAGPDAKETTEEHTQWLDQERKQATLDAAFMEQFVQPAEKQWIVDRADLWMKAHGQDDQWSRPSVKIQDLGKYIPGATIESSVVCRNCRDHPFRTVIYQVEKKFFVKFENPCLSEAAEEKLLTDASAKAAAHTMFGPFWTLAAAHANSKKATDPIALNNLTQKIRSGRVYFTSQDLLKANMEAAAVGEGN</sequence>
<proteinExistence type="predicted"/>
<reference evidence="1" key="1">
    <citation type="submission" date="2018-10" db="EMBL/GenBank/DDBJ databases">
        <title>Hidden diversity of soil giant viruses.</title>
        <authorList>
            <person name="Schulz F."/>
            <person name="Alteio L."/>
            <person name="Goudeau D."/>
            <person name="Ryan E.M."/>
            <person name="Malmstrom R.R."/>
            <person name="Blanchard J."/>
            <person name="Woyke T."/>
        </authorList>
    </citation>
    <scope>NUCLEOTIDE SEQUENCE</scope>
    <source>
        <strain evidence="1">HYV1</strain>
    </source>
</reference>